<dbReference type="InterPro" id="IPR005123">
    <property type="entry name" value="Oxoglu/Fe-dep_dioxygenase_dom"/>
</dbReference>
<evidence type="ECO:0000256" key="4">
    <source>
        <dbReference type="ARBA" id="ARBA00023002"/>
    </source>
</evidence>
<dbReference type="Pfam" id="PF13640">
    <property type="entry name" value="2OG-FeII_Oxy_3"/>
    <property type="match status" value="1"/>
</dbReference>
<reference evidence="8" key="1">
    <citation type="submission" date="2021-01" db="EMBL/GenBank/DDBJ databases">
        <authorList>
            <person name="Corre E."/>
            <person name="Pelletier E."/>
            <person name="Niang G."/>
            <person name="Scheremetjew M."/>
            <person name="Finn R."/>
            <person name="Kale V."/>
            <person name="Holt S."/>
            <person name="Cochrane G."/>
            <person name="Meng A."/>
            <person name="Brown T."/>
            <person name="Cohen L."/>
        </authorList>
    </citation>
    <scope>NUCLEOTIDE SEQUENCE</scope>
    <source>
        <strain evidence="8">SoJaBio B1-5/56/2</strain>
    </source>
</reference>
<dbReference type="Gene3D" id="2.60.120.620">
    <property type="entry name" value="q2cbj1_9rhob like domain"/>
    <property type="match status" value="1"/>
</dbReference>
<dbReference type="AlphaFoldDB" id="A0A7S4L6W0"/>
<dbReference type="InterPro" id="IPR006620">
    <property type="entry name" value="Pro_4_hyd_alph"/>
</dbReference>
<dbReference type="PANTHER" id="PTHR10869">
    <property type="entry name" value="PROLYL 4-HYDROXYLASE ALPHA SUBUNIT"/>
    <property type="match status" value="1"/>
</dbReference>
<dbReference type="GO" id="GO:0031418">
    <property type="term" value="F:L-ascorbic acid binding"/>
    <property type="evidence" value="ECO:0007669"/>
    <property type="project" value="InterPro"/>
</dbReference>
<keyword evidence="2" id="KW-0479">Metal-binding</keyword>
<dbReference type="GO" id="GO:0005506">
    <property type="term" value="F:iron ion binding"/>
    <property type="evidence" value="ECO:0007669"/>
    <property type="project" value="InterPro"/>
</dbReference>
<evidence type="ECO:0000259" key="7">
    <source>
        <dbReference type="PROSITE" id="PS51471"/>
    </source>
</evidence>
<keyword evidence="3" id="KW-0223">Dioxygenase</keyword>
<protein>
    <recommendedName>
        <fullName evidence="7">Fe2OG dioxygenase domain-containing protein</fullName>
    </recommendedName>
</protein>
<dbReference type="PANTHER" id="PTHR10869:SF246">
    <property type="entry name" value="TRANSMEMBRANE PROLYL 4-HYDROXYLASE"/>
    <property type="match status" value="1"/>
</dbReference>
<accession>A0A7S4L6W0</accession>
<proteinExistence type="predicted"/>
<name>A0A7S4L6W0_9EUKA</name>
<dbReference type="InterPro" id="IPR045054">
    <property type="entry name" value="P4HA-like"/>
</dbReference>
<feature type="signal peptide" evidence="6">
    <location>
        <begin position="1"/>
        <end position="21"/>
    </location>
</feature>
<evidence type="ECO:0000256" key="3">
    <source>
        <dbReference type="ARBA" id="ARBA00022964"/>
    </source>
</evidence>
<dbReference type="GO" id="GO:0004656">
    <property type="term" value="F:procollagen-proline 4-dioxygenase activity"/>
    <property type="evidence" value="ECO:0007669"/>
    <property type="project" value="TreeGrafter"/>
</dbReference>
<keyword evidence="5" id="KW-0408">Iron</keyword>
<evidence type="ECO:0000256" key="1">
    <source>
        <dbReference type="ARBA" id="ARBA00001961"/>
    </source>
</evidence>
<evidence type="ECO:0000256" key="6">
    <source>
        <dbReference type="SAM" id="SignalP"/>
    </source>
</evidence>
<organism evidence="8">
    <name type="scientific">Paramoeba aestuarina</name>
    <dbReference type="NCBI Taxonomy" id="180227"/>
    <lineage>
        <taxon>Eukaryota</taxon>
        <taxon>Amoebozoa</taxon>
        <taxon>Discosea</taxon>
        <taxon>Flabellinia</taxon>
        <taxon>Dactylopodida</taxon>
        <taxon>Paramoebidae</taxon>
        <taxon>Paramoeba</taxon>
    </lineage>
</organism>
<feature type="domain" description="Fe2OG dioxygenase" evidence="7">
    <location>
        <begin position="309"/>
        <end position="447"/>
    </location>
</feature>
<dbReference type="InterPro" id="IPR044862">
    <property type="entry name" value="Pro_4_hyd_alph_FE2OG_OXY"/>
</dbReference>
<evidence type="ECO:0000256" key="2">
    <source>
        <dbReference type="ARBA" id="ARBA00022723"/>
    </source>
</evidence>
<feature type="chain" id="PRO_5030743881" description="Fe2OG dioxygenase domain-containing protein" evidence="6">
    <location>
        <begin position="22"/>
        <end position="462"/>
    </location>
</feature>
<dbReference type="PROSITE" id="PS51471">
    <property type="entry name" value="FE2OG_OXY"/>
    <property type="match status" value="1"/>
</dbReference>
<keyword evidence="4" id="KW-0560">Oxidoreductase</keyword>
<evidence type="ECO:0000256" key="5">
    <source>
        <dbReference type="ARBA" id="ARBA00023004"/>
    </source>
</evidence>
<sequence length="462" mass="51853">MMIARWLCVVVCCCLLVVVNTEENDPNQSFGTVEDLFLHAWSSIPEEEKEEVFVKLLEQKSFTRFTSAQDIHPPAPLLKSAGGAVFSSKLDTGGMSCTGRYDYKMVDVSRFGDVQSFPYLDGCTTFSDLLSLVKERFGDEELSLFWNRDASPVFLHDLVRPPVNATYKQFYIVTKAMRSPTVDYQHEERFFYPAIEPGETVTITLNDRDGIEHTVNITTLSRKPKIFFIDPFLTEEECDVIIHHIDHLPSDSNLQWEESTVGVDHGSRSAGGSYRVSSTLWLGDIHNNANEITRRAASRAQALMKSPSELMEPLQVVRYPQGGHYYFHTDSFQPNLAKGNPFVSGGGNRLATLLIYVSQPEGGGHTAFPLAEGSKIGQAGIKDAKAGCDPERSFVVPPKKGAAVLFYDLDEAKHMEGLYDPLSQHAGCDTVGEEKEKIIMNQWFRNKRVEVDGKWHMYDSSW</sequence>
<gene>
    <name evidence="8" type="ORF">NAES01612_LOCUS16042</name>
</gene>
<comment type="cofactor">
    <cofactor evidence="1">
        <name>L-ascorbate</name>
        <dbReference type="ChEBI" id="CHEBI:38290"/>
    </cofactor>
</comment>
<dbReference type="EMBL" id="HBKR01024416">
    <property type="protein sequence ID" value="CAE2316087.1"/>
    <property type="molecule type" value="Transcribed_RNA"/>
</dbReference>
<evidence type="ECO:0000313" key="8">
    <source>
        <dbReference type="EMBL" id="CAE2316087.1"/>
    </source>
</evidence>
<dbReference type="SMART" id="SM00702">
    <property type="entry name" value="P4Hc"/>
    <property type="match status" value="1"/>
</dbReference>
<keyword evidence="6" id="KW-0732">Signal</keyword>
<dbReference type="GO" id="GO:0005783">
    <property type="term" value="C:endoplasmic reticulum"/>
    <property type="evidence" value="ECO:0007669"/>
    <property type="project" value="TreeGrafter"/>
</dbReference>